<evidence type="ECO:0000313" key="2">
    <source>
        <dbReference type="Proteomes" id="UP000634136"/>
    </source>
</evidence>
<sequence>MRQRRDSRTSPFSVLLAMFACECQKRIQREERGNGCVTRRDGAAIGCDAMSMKTDATILKTGYHVVPSTFLFRL</sequence>
<reference evidence="1" key="1">
    <citation type="submission" date="2020-09" db="EMBL/GenBank/DDBJ databases">
        <title>Genome-Enabled Discovery of Anthraquinone Biosynthesis in Senna tora.</title>
        <authorList>
            <person name="Kang S.-H."/>
            <person name="Pandey R.P."/>
            <person name="Lee C.-M."/>
            <person name="Sim J.-S."/>
            <person name="Jeong J.-T."/>
            <person name="Choi B.-S."/>
            <person name="Jung M."/>
            <person name="Ginzburg D."/>
            <person name="Zhao K."/>
            <person name="Won S.Y."/>
            <person name="Oh T.-J."/>
            <person name="Yu Y."/>
            <person name="Kim N.-H."/>
            <person name="Lee O.R."/>
            <person name="Lee T.-H."/>
            <person name="Bashyal P."/>
            <person name="Kim T.-S."/>
            <person name="Lee W.-H."/>
            <person name="Kawkins C."/>
            <person name="Kim C.-K."/>
            <person name="Kim J.S."/>
            <person name="Ahn B.O."/>
            <person name="Rhee S.Y."/>
            <person name="Sohng J.K."/>
        </authorList>
    </citation>
    <scope>NUCLEOTIDE SEQUENCE</scope>
    <source>
        <tissue evidence="1">Leaf</tissue>
    </source>
</reference>
<gene>
    <name evidence="1" type="ORF">G2W53_013085</name>
</gene>
<keyword evidence="2" id="KW-1185">Reference proteome</keyword>
<evidence type="ECO:0000313" key="1">
    <source>
        <dbReference type="EMBL" id="KAF7830752.1"/>
    </source>
</evidence>
<proteinExistence type="predicted"/>
<name>A0A834WQB4_9FABA</name>
<dbReference type="EMBL" id="JAAIUW010000005">
    <property type="protein sequence ID" value="KAF7830752.1"/>
    <property type="molecule type" value="Genomic_DNA"/>
</dbReference>
<dbReference type="PROSITE" id="PS51257">
    <property type="entry name" value="PROKAR_LIPOPROTEIN"/>
    <property type="match status" value="1"/>
</dbReference>
<comment type="caution">
    <text evidence="1">The sequence shown here is derived from an EMBL/GenBank/DDBJ whole genome shotgun (WGS) entry which is preliminary data.</text>
</comment>
<accession>A0A834WQB4</accession>
<protein>
    <submittedName>
        <fullName evidence="1">Uncharacterized protein</fullName>
    </submittedName>
</protein>
<organism evidence="1 2">
    <name type="scientific">Senna tora</name>
    <dbReference type="NCBI Taxonomy" id="362788"/>
    <lineage>
        <taxon>Eukaryota</taxon>
        <taxon>Viridiplantae</taxon>
        <taxon>Streptophyta</taxon>
        <taxon>Embryophyta</taxon>
        <taxon>Tracheophyta</taxon>
        <taxon>Spermatophyta</taxon>
        <taxon>Magnoliopsida</taxon>
        <taxon>eudicotyledons</taxon>
        <taxon>Gunneridae</taxon>
        <taxon>Pentapetalae</taxon>
        <taxon>rosids</taxon>
        <taxon>fabids</taxon>
        <taxon>Fabales</taxon>
        <taxon>Fabaceae</taxon>
        <taxon>Caesalpinioideae</taxon>
        <taxon>Cassia clade</taxon>
        <taxon>Senna</taxon>
    </lineage>
</organism>
<dbReference type="Proteomes" id="UP000634136">
    <property type="component" value="Unassembled WGS sequence"/>
</dbReference>
<dbReference type="AlphaFoldDB" id="A0A834WQB4"/>